<feature type="compositionally biased region" description="Polar residues" evidence="1">
    <location>
        <begin position="12"/>
        <end position="21"/>
    </location>
</feature>
<dbReference type="SUPFAM" id="SSF81296">
    <property type="entry name" value="E set domains"/>
    <property type="match status" value="2"/>
</dbReference>
<dbReference type="PANTHER" id="PTHR22625">
    <property type="entry name" value="PLEXIN"/>
    <property type="match status" value="1"/>
</dbReference>
<feature type="domain" description="IPT/TIG" evidence="2">
    <location>
        <begin position="656"/>
        <end position="738"/>
    </location>
</feature>
<feature type="region of interest" description="Disordered" evidence="1">
    <location>
        <begin position="1"/>
        <end position="21"/>
    </location>
</feature>
<evidence type="ECO:0000259" key="2">
    <source>
        <dbReference type="SMART" id="SM00429"/>
    </source>
</evidence>
<dbReference type="GeneID" id="20816944"/>
<name>W4FPB3_APHAT</name>
<gene>
    <name evidence="3" type="ORF">H257_14948</name>
</gene>
<organism evidence="3">
    <name type="scientific">Aphanomyces astaci</name>
    <name type="common">Crayfish plague agent</name>
    <dbReference type="NCBI Taxonomy" id="112090"/>
    <lineage>
        <taxon>Eukaryota</taxon>
        <taxon>Sar</taxon>
        <taxon>Stramenopiles</taxon>
        <taxon>Oomycota</taxon>
        <taxon>Saprolegniomycetes</taxon>
        <taxon>Saprolegniales</taxon>
        <taxon>Verrucalvaceae</taxon>
        <taxon>Aphanomyces</taxon>
    </lineage>
</organism>
<dbReference type="Pfam" id="PF01833">
    <property type="entry name" value="TIG"/>
    <property type="match status" value="2"/>
</dbReference>
<protein>
    <recommendedName>
        <fullName evidence="2">IPT/TIG domain-containing protein</fullName>
    </recommendedName>
</protein>
<accession>W4FPB3</accession>
<dbReference type="InterPro" id="IPR013783">
    <property type="entry name" value="Ig-like_fold"/>
</dbReference>
<dbReference type="EMBL" id="KI913177">
    <property type="protein sequence ID" value="ETV69332.1"/>
    <property type="molecule type" value="Genomic_DNA"/>
</dbReference>
<sequence>MRANTLPPASDGNASVQTSPPFYANETSPPFYANELSPACGPSTGGTKFIIHGSGFNFSGNSQQQSTATLASYWAHPTDLDDAKVRFMHGDKILASVAATIQNSSKIECTTVPYTRPLLHTTCESWGSVSLWISVRGSPYAQCKTPFVYYHQPFIFHLSPRAVSVAAVANNDADVSLRLTVAATPQHTQTHAQRERLALDMQRHVMHFRIVPQSPSVASSSTIVAVRGTILPDDGAVDGVRASIHVPSQLAVGTYAFQIAFNNTDFPPLPSDPIRANHADDDDMWTSWTSHGQFMVFSPPTLSAVSPTACFYAGGQHVTLYGQHLAPPGVTSSPRHHATAKAIVRFTHVVSSSTTHATWTGGGGPYFVHASFTTDDPTTLVVKSPRFNDAGQYEVAVSVNGGVHFSALSSSLLLVYWKPTCEYVTPAYGVSMGGTDLHLRISFGQLRHEGDRPRVALEDSTFDDPNGLIRVRFMSDLLPTVRGHVSSCRKFFHCTTPKNAMVDQFRHSQLEAMGLQVSVDGGVVFFDLTPKTPFSYYAPPKLRMYTPVQGPATGGTTVHLHVGVPIPDIFTCHLRFRGAKLLHQDIHDVPMTKSADGLILTCISPKWHLEPGEAYAMALVELTLNGVDYVSDTTEFEPCDHPLFAGLGHQFCYYAPPRLTDVSAKFLSCRGHDQVVIRGAGLLECGGPIRVAFSNGTTTKYVDASRVDGDRVECRAPPFAPGPCDVAVSLNGQQFTGDWTVGSHLKLASRSPTQVQFVEEPVFTMLAPAKGPKAGGTELRIFGEHFVDTGQIRVRFATSTFEVVVPGVVTQYVASRGVDVAVQVLDKLSWRVKCVCISCDCKMIFCFFGYVRSGVLQCVTPKCPVDGEETVVVVAALDWAIADGAMYIVSHKSKLKPVFVYE</sequence>
<reference evidence="3" key="1">
    <citation type="submission" date="2013-12" db="EMBL/GenBank/DDBJ databases">
        <title>The Genome Sequence of Aphanomyces astaci APO3.</title>
        <authorList>
            <consortium name="The Broad Institute Genomics Platform"/>
            <person name="Russ C."/>
            <person name="Tyler B."/>
            <person name="van West P."/>
            <person name="Dieguez-Uribeondo J."/>
            <person name="Young S.K."/>
            <person name="Zeng Q."/>
            <person name="Gargeya S."/>
            <person name="Fitzgerald M."/>
            <person name="Abouelleil A."/>
            <person name="Alvarado L."/>
            <person name="Chapman S.B."/>
            <person name="Gainer-Dewar J."/>
            <person name="Goldberg J."/>
            <person name="Griggs A."/>
            <person name="Gujja S."/>
            <person name="Hansen M."/>
            <person name="Howarth C."/>
            <person name="Imamovic A."/>
            <person name="Ireland A."/>
            <person name="Larimer J."/>
            <person name="McCowan C."/>
            <person name="Murphy C."/>
            <person name="Pearson M."/>
            <person name="Poon T.W."/>
            <person name="Priest M."/>
            <person name="Roberts A."/>
            <person name="Saif S."/>
            <person name="Shea T."/>
            <person name="Sykes S."/>
            <person name="Wortman J."/>
            <person name="Nusbaum C."/>
            <person name="Birren B."/>
        </authorList>
    </citation>
    <scope>NUCLEOTIDE SEQUENCE [LARGE SCALE GENOMIC DNA]</scope>
    <source>
        <strain evidence="3">APO3</strain>
    </source>
</reference>
<evidence type="ECO:0000256" key="1">
    <source>
        <dbReference type="SAM" id="MobiDB-lite"/>
    </source>
</evidence>
<dbReference type="OrthoDB" id="125363at2759"/>
<dbReference type="InterPro" id="IPR002909">
    <property type="entry name" value="IPT_dom"/>
</dbReference>
<feature type="domain" description="IPT/TIG" evidence="2">
    <location>
        <begin position="760"/>
        <end position="833"/>
    </location>
</feature>
<dbReference type="VEuPathDB" id="FungiDB:H257_14948"/>
<feature type="domain" description="IPT/TIG" evidence="2">
    <location>
        <begin position="299"/>
        <end position="415"/>
    </location>
</feature>
<dbReference type="GO" id="GO:0017154">
    <property type="term" value="F:semaphorin receptor activity"/>
    <property type="evidence" value="ECO:0007669"/>
    <property type="project" value="InterPro"/>
</dbReference>
<dbReference type="InterPro" id="IPR014756">
    <property type="entry name" value="Ig_E-set"/>
</dbReference>
<proteinExistence type="predicted"/>
<evidence type="ECO:0000313" key="3">
    <source>
        <dbReference type="EMBL" id="ETV69332.1"/>
    </source>
</evidence>
<dbReference type="SMART" id="SM00429">
    <property type="entry name" value="IPT"/>
    <property type="match status" value="4"/>
</dbReference>
<dbReference type="RefSeq" id="XP_009841189.1">
    <property type="nucleotide sequence ID" value="XM_009842887.1"/>
</dbReference>
<dbReference type="STRING" id="112090.W4FPB3"/>
<dbReference type="AlphaFoldDB" id="W4FPB3"/>
<dbReference type="InterPro" id="IPR031148">
    <property type="entry name" value="Plexin"/>
</dbReference>
<dbReference type="PANTHER" id="PTHR22625:SF70">
    <property type="entry name" value="PLEXIN A, ISOFORM A"/>
    <property type="match status" value="1"/>
</dbReference>
<dbReference type="Gene3D" id="2.60.40.10">
    <property type="entry name" value="Immunoglobulins"/>
    <property type="match status" value="4"/>
</dbReference>
<feature type="domain" description="IPT/TIG" evidence="2">
    <location>
        <begin position="28"/>
        <end position="150"/>
    </location>
</feature>
<dbReference type="CDD" id="cd00102">
    <property type="entry name" value="IPT"/>
    <property type="match status" value="3"/>
</dbReference>